<dbReference type="PATRIC" id="fig|246787.4.peg.2905"/>
<name>A0A0P0GPX5_9BACE</name>
<evidence type="ECO:0000313" key="1">
    <source>
        <dbReference type="EMBL" id="ALJ60052.1"/>
    </source>
</evidence>
<dbReference type="RefSeq" id="WP_026366896.1">
    <property type="nucleotide sequence ID" value="NZ_CP012801.1"/>
</dbReference>
<dbReference type="SUPFAM" id="SSF49464">
    <property type="entry name" value="Carboxypeptidase regulatory domain-like"/>
    <property type="match status" value="1"/>
</dbReference>
<dbReference type="Gene3D" id="2.60.40.1120">
    <property type="entry name" value="Carboxypeptidase-like, regulatory domain"/>
    <property type="match status" value="1"/>
</dbReference>
<organism evidence="1 2">
    <name type="scientific">Bacteroides cellulosilyticus</name>
    <dbReference type="NCBI Taxonomy" id="246787"/>
    <lineage>
        <taxon>Bacteria</taxon>
        <taxon>Pseudomonadati</taxon>
        <taxon>Bacteroidota</taxon>
        <taxon>Bacteroidia</taxon>
        <taxon>Bacteroidales</taxon>
        <taxon>Bacteroidaceae</taxon>
        <taxon>Bacteroides</taxon>
    </lineage>
</organism>
<protein>
    <submittedName>
        <fullName evidence="1">Uncharacterized protein</fullName>
    </submittedName>
</protein>
<sequence>MKKLLLLGFFLLLGSLYLSAQNTVSGTVTDKKGNPIPGAKVEIKGGTESTITELDGTFTLETKIPAQKVKVYYVGMQSKEQKVKPNMLIKMSDSNWWREKPDKYQWLIGAQTALPDCEDIKPSFGLMLGRVKKIGWYVKGVYSKVPDTDGSMEAEDYYAHWLTGKIKQSYWNATAGFIARLWSPVHVYVGAGYSNRKVAWETFDGSYVKYEPDCYYGAVIECGLMLKVKKFFINGGVMLNNDSNNFKDRVGNFGIGMYF</sequence>
<dbReference type="Pfam" id="PF13715">
    <property type="entry name" value="CarbopepD_reg_2"/>
    <property type="match status" value="1"/>
</dbReference>
<dbReference type="KEGG" id="bcel:BcellWH2_02813"/>
<gene>
    <name evidence="1" type="ORF">BcellWH2_02813</name>
</gene>
<dbReference type="Proteomes" id="UP000061809">
    <property type="component" value="Chromosome"/>
</dbReference>
<evidence type="ECO:0000313" key="2">
    <source>
        <dbReference type="Proteomes" id="UP000061809"/>
    </source>
</evidence>
<dbReference type="AlphaFoldDB" id="A0A0P0GPX5"/>
<accession>A0A0P0GPX5</accession>
<proteinExistence type="predicted"/>
<dbReference type="EMBL" id="CP012801">
    <property type="protein sequence ID" value="ALJ60052.1"/>
    <property type="molecule type" value="Genomic_DNA"/>
</dbReference>
<dbReference type="InterPro" id="IPR008969">
    <property type="entry name" value="CarboxyPept-like_regulatory"/>
</dbReference>
<reference evidence="1 2" key="1">
    <citation type="journal article" date="2015" name="Science">
        <title>Genetic determinants of in vivo fitness and diet responsiveness in multiple human gut Bacteroides.</title>
        <authorList>
            <person name="Wu M."/>
            <person name="McNulty N.P."/>
            <person name="Rodionov D.A."/>
            <person name="Khoroshkin M.S."/>
            <person name="Griffin N.W."/>
            <person name="Cheng J."/>
            <person name="Latreille P."/>
            <person name="Kerstetter R.A."/>
            <person name="Terrapon N."/>
            <person name="Henrissat B."/>
            <person name="Osterman A.L."/>
            <person name="Gordon J.I."/>
        </authorList>
    </citation>
    <scope>NUCLEOTIDE SEQUENCE [LARGE SCALE GENOMIC DNA]</scope>
    <source>
        <strain evidence="1 2">WH2</strain>
    </source>
</reference>